<organism evidence="2 3">
    <name type="scientific">Batillaria attramentaria</name>
    <dbReference type="NCBI Taxonomy" id="370345"/>
    <lineage>
        <taxon>Eukaryota</taxon>
        <taxon>Metazoa</taxon>
        <taxon>Spiralia</taxon>
        <taxon>Lophotrochozoa</taxon>
        <taxon>Mollusca</taxon>
        <taxon>Gastropoda</taxon>
        <taxon>Caenogastropoda</taxon>
        <taxon>Sorbeoconcha</taxon>
        <taxon>Cerithioidea</taxon>
        <taxon>Batillariidae</taxon>
        <taxon>Batillaria</taxon>
    </lineage>
</organism>
<dbReference type="EMBL" id="JACVVK020000005">
    <property type="protein sequence ID" value="KAK7506971.1"/>
    <property type="molecule type" value="Genomic_DNA"/>
</dbReference>
<dbReference type="AlphaFoldDB" id="A0ABD0M6I5"/>
<proteinExistence type="predicted"/>
<sequence length="153" mass="16741">MCPYACLAGGVIITRYQRRAPVNVRAHGARSVVWTQVATNHTQVFLVDGGGAKGESRLRETLERKPRIPLAQREDKAGPPTKFTSHTAPGHGEGGEVCGHGVHVVALGEGRSWLNVFCRPSTNVAVTRWECHLPGSPFQTLLESLLRFVTYRS</sequence>
<gene>
    <name evidence="2" type="ORF">BaRGS_00001822</name>
</gene>
<feature type="region of interest" description="Disordered" evidence="1">
    <location>
        <begin position="69"/>
        <end position="94"/>
    </location>
</feature>
<evidence type="ECO:0000313" key="3">
    <source>
        <dbReference type="Proteomes" id="UP001519460"/>
    </source>
</evidence>
<comment type="caution">
    <text evidence="2">The sequence shown here is derived from an EMBL/GenBank/DDBJ whole genome shotgun (WGS) entry which is preliminary data.</text>
</comment>
<reference evidence="2 3" key="1">
    <citation type="journal article" date="2023" name="Sci. Data">
        <title>Genome assembly of the Korean intertidal mud-creeper Batillaria attramentaria.</title>
        <authorList>
            <person name="Patra A.K."/>
            <person name="Ho P.T."/>
            <person name="Jun S."/>
            <person name="Lee S.J."/>
            <person name="Kim Y."/>
            <person name="Won Y.J."/>
        </authorList>
    </citation>
    <scope>NUCLEOTIDE SEQUENCE [LARGE SCALE GENOMIC DNA]</scope>
    <source>
        <strain evidence="2">Wonlab-2016</strain>
    </source>
</reference>
<evidence type="ECO:0000313" key="2">
    <source>
        <dbReference type="EMBL" id="KAK7506971.1"/>
    </source>
</evidence>
<name>A0ABD0M6I5_9CAEN</name>
<evidence type="ECO:0000256" key="1">
    <source>
        <dbReference type="SAM" id="MobiDB-lite"/>
    </source>
</evidence>
<dbReference type="Proteomes" id="UP001519460">
    <property type="component" value="Unassembled WGS sequence"/>
</dbReference>
<protein>
    <submittedName>
        <fullName evidence="2">Uncharacterized protein</fullName>
    </submittedName>
</protein>
<keyword evidence="3" id="KW-1185">Reference proteome</keyword>
<accession>A0ABD0M6I5</accession>